<gene>
    <name evidence="3" type="primary">LOC110347672</name>
</gene>
<dbReference type="GeneID" id="110347672"/>
<feature type="region of interest" description="Disordered" evidence="1">
    <location>
        <begin position="120"/>
        <end position="143"/>
    </location>
</feature>
<organism evidence="2 3">
    <name type="scientific">Heterocephalus glaber</name>
    <name type="common">Naked mole rat</name>
    <dbReference type="NCBI Taxonomy" id="10181"/>
    <lineage>
        <taxon>Eukaryota</taxon>
        <taxon>Metazoa</taxon>
        <taxon>Chordata</taxon>
        <taxon>Craniata</taxon>
        <taxon>Vertebrata</taxon>
        <taxon>Euteleostomi</taxon>
        <taxon>Mammalia</taxon>
        <taxon>Eutheria</taxon>
        <taxon>Euarchontoglires</taxon>
        <taxon>Glires</taxon>
        <taxon>Rodentia</taxon>
        <taxon>Hystricomorpha</taxon>
        <taxon>Bathyergidae</taxon>
        <taxon>Heterocephalus</taxon>
    </lineage>
</organism>
<proteinExistence type="predicted"/>
<feature type="compositionally biased region" description="Basic and acidic residues" evidence="1">
    <location>
        <begin position="1"/>
        <end position="16"/>
    </location>
</feature>
<feature type="compositionally biased region" description="Low complexity" evidence="1">
    <location>
        <begin position="322"/>
        <end position="339"/>
    </location>
</feature>
<reference evidence="3" key="1">
    <citation type="submission" date="2025-08" db="UniProtKB">
        <authorList>
            <consortium name="RefSeq"/>
        </authorList>
    </citation>
    <scope>IDENTIFICATION</scope>
</reference>
<evidence type="ECO:0000256" key="1">
    <source>
        <dbReference type="SAM" id="MobiDB-lite"/>
    </source>
</evidence>
<protein>
    <submittedName>
        <fullName evidence="3">Uncharacterized protein LOC110347672</fullName>
    </submittedName>
</protein>
<evidence type="ECO:0000313" key="3">
    <source>
        <dbReference type="RefSeq" id="XP_021108357.1"/>
    </source>
</evidence>
<accession>A0AAX6SEF0</accession>
<dbReference type="Proteomes" id="UP000694906">
    <property type="component" value="Unplaced"/>
</dbReference>
<feature type="region of interest" description="Disordered" evidence="1">
    <location>
        <begin position="192"/>
        <end position="339"/>
    </location>
</feature>
<keyword evidence="2" id="KW-1185">Reference proteome</keyword>
<dbReference type="AlphaFoldDB" id="A0AAX6SEF0"/>
<sequence>MAPGRGRTEARAEARRRPGGSLAAIPVSSAARLGRPGQGTRRSGHSALGGEDSRKLAVDPRVPARRPPATRAARGARRRRLFVRRSRCSPRLAARCPDAVSGAGSGLSVLAQPVLPERRWGAGAEPGAGPEEEAWGPGGGRCPREAGEVAAKALTGHRAAARGQSLRLCGGAIKARSSHALLSALRRALGPERGAGAGERESGEGFEASGSETKRSHGCGFPRLRTDARRAPGLGGKRGPGRVEVCETPPDPRKRGAQSRRSGARGGAGPGAIWGPVSPAGPRRTSPAPGAQAGGGAAAVPVLRVSGDAARPGRSGRRPRGWRASGPAPRPSLRTPLPLSRFPRGCFSGSGACPSQCRLFSFQHGSFSLPV</sequence>
<feature type="region of interest" description="Disordered" evidence="1">
    <location>
        <begin position="1"/>
        <end position="78"/>
    </location>
</feature>
<evidence type="ECO:0000313" key="2">
    <source>
        <dbReference type="Proteomes" id="UP000694906"/>
    </source>
</evidence>
<name>A0AAX6SEF0_HETGA</name>
<dbReference type="RefSeq" id="XP_021108357.1">
    <property type="nucleotide sequence ID" value="XM_021252698.1"/>
</dbReference>